<dbReference type="AlphaFoldDB" id="A0A0P1AIA4"/>
<sequence>MDEHFDDDDRQDERTLRQTVNNMVDQVRTTGVGSGVKRTLQVCGLRGAGVAPLDGAVRRGRTYNLNEIQSLATPSAYIYCQLGSKYIRFPDLDAKILVIVQPNRRKCGPKRVISAQY</sequence>
<organism evidence="1 2">
    <name type="scientific">Plasmopara halstedii</name>
    <name type="common">Downy mildew of sunflower</name>
    <dbReference type="NCBI Taxonomy" id="4781"/>
    <lineage>
        <taxon>Eukaryota</taxon>
        <taxon>Sar</taxon>
        <taxon>Stramenopiles</taxon>
        <taxon>Oomycota</taxon>
        <taxon>Peronosporomycetes</taxon>
        <taxon>Peronosporales</taxon>
        <taxon>Peronosporaceae</taxon>
        <taxon>Plasmopara</taxon>
    </lineage>
</organism>
<proteinExistence type="predicted"/>
<protein>
    <submittedName>
        <fullName evidence="1">Uncharacterized protein</fullName>
    </submittedName>
</protein>
<accession>A0A0P1AIA4</accession>
<dbReference type="EMBL" id="CCYD01000523">
    <property type="protein sequence ID" value="CEG40488.1"/>
    <property type="molecule type" value="Genomic_DNA"/>
</dbReference>
<evidence type="ECO:0000313" key="1">
    <source>
        <dbReference type="EMBL" id="CEG40488.1"/>
    </source>
</evidence>
<evidence type="ECO:0000313" key="2">
    <source>
        <dbReference type="Proteomes" id="UP000054928"/>
    </source>
</evidence>
<keyword evidence="2" id="KW-1185">Reference proteome</keyword>
<dbReference type="Proteomes" id="UP000054928">
    <property type="component" value="Unassembled WGS sequence"/>
</dbReference>
<name>A0A0P1AIA4_PLAHL</name>
<dbReference type="OrthoDB" id="128115at2759"/>
<dbReference type="RefSeq" id="XP_024576857.1">
    <property type="nucleotide sequence ID" value="XM_024726152.1"/>
</dbReference>
<reference evidence="2" key="1">
    <citation type="submission" date="2014-09" db="EMBL/GenBank/DDBJ databases">
        <authorList>
            <person name="Sharma Rahul"/>
            <person name="Thines Marco"/>
        </authorList>
    </citation>
    <scope>NUCLEOTIDE SEQUENCE [LARGE SCALE GENOMIC DNA]</scope>
</reference>
<dbReference type="GeneID" id="36405739"/>